<dbReference type="OrthoDB" id="2261340at2759"/>
<comment type="caution">
    <text evidence="2">The sequence shown here is derived from an EMBL/GenBank/DDBJ whole genome shotgun (WGS) entry which is preliminary data.</text>
</comment>
<protein>
    <submittedName>
        <fullName evidence="2">Uncharacterized protein</fullName>
    </submittedName>
</protein>
<gene>
    <name evidence="2" type="ORF">G6F51_007293</name>
</gene>
<organism evidence="2 3">
    <name type="scientific">Rhizopus oryzae</name>
    <name type="common">Mucormycosis agent</name>
    <name type="synonym">Rhizopus arrhizus var. delemar</name>
    <dbReference type="NCBI Taxonomy" id="64495"/>
    <lineage>
        <taxon>Eukaryota</taxon>
        <taxon>Fungi</taxon>
        <taxon>Fungi incertae sedis</taxon>
        <taxon>Mucoromycota</taxon>
        <taxon>Mucoromycotina</taxon>
        <taxon>Mucoromycetes</taxon>
        <taxon>Mucorales</taxon>
        <taxon>Mucorineae</taxon>
        <taxon>Rhizopodaceae</taxon>
        <taxon>Rhizopus</taxon>
    </lineage>
</organism>
<evidence type="ECO:0000313" key="3">
    <source>
        <dbReference type="Proteomes" id="UP000717996"/>
    </source>
</evidence>
<feature type="region of interest" description="Disordered" evidence="1">
    <location>
        <begin position="219"/>
        <end position="246"/>
    </location>
</feature>
<dbReference type="AlphaFoldDB" id="A0A9P6Y918"/>
<proteinExistence type="predicted"/>
<evidence type="ECO:0000256" key="1">
    <source>
        <dbReference type="SAM" id="MobiDB-lite"/>
    </source>
</evidence>
<reference evidence="2" key="1">
    <citation type="journal article" date="2020" name="Microb. Genom.">
        <title>Genetic diversity of clinical and environmental Mucorales isolates obtained from an investigation of mucormycosis cases among solid organ transplant recipients.</title>
        <authorList>
            <person name="Nguyen M.H."/>
            <person name="Kaul D."/>
            <person name="Muto C."/>
            <person name="Cheng S.J."/>
            <person name="Richter R.A."/>
            <person name="Bruno V.M."/>
            <person name="Liu G."/>
            <person name="Beyhan S."/>
            <person name="Sundermann A.J."/>
            <person name="Mounaud S."/>
            <person name="Pasculle A.W."/>
            <person name="Nierman W.C."/>
            <person name="Driscoll E."/>
            <person name="Cumbie R."/>
            <person name="Clancy C.J."/>
            <person name="Dupont C.L."/>
        </authorList>
    </citation>
    <scope>NUCLEOTIDE SEQUENCE</scope>
    <source>
        <strain evidence="2">GL16</strain>
    </source>
</reference>
<accession>A0A9P6Y918</accession>
<evidence type="ECO:0000313" key="2">
    <source>
        <dbReference type="EMBL" id="KAG1542400.1"/>
    </source>
</evidence>
<dbReference type="EMBL" id="JAANIT010001074">
    <property type="protein sequence ID" value="KAG1542400.1"/>
    <property type="molecule type" value="Genomic_DNA"/>
</dbReference>
<feature type="compositionally biased region" description="Acidic residues" evidence="1">
    <location>
        <begin position="226"/>
        <end position="246"/>
    </location>
</feature>
<name>A0A9P6Y918_RHIOR</name>
<sequence length="246" mass="27929">MYLDLVVSKHYYLNPKGIAKSSEEDFKLKFWSNIIEESFSISPFFLHWGDTVPDAFSLLSLKLKVDPRLLSSVSSNQPDYSTGEFSKVVNSTKLYEDKLKAVLITKKHLNSLLGHSNNKTVVPFFLIMGFKFSLLTLELIKPKLYIIKKIAACQFPITKDAVNNGGIEEVIKCIDAMKRSKVLNKMSQITDEASTNTVHSERAPIFWPKALHGMFLDDATEHGDNDEAEEEHSDLDCEEEFEESNE</sequence>
<dbReference type="Proteomes" id="UP000717996">
    <property type="component" value="Unassembled WGS sequence"/>
</dbReference>